<evidence type="ECO:0000313" key="2">
    <source>
        <dbReference type="EMBL" id="GIY55930.1"/>
    </source>
</evidence>
<sequence>MWYGGSGEKKRKKKTILESRLYKSDAKDLLFCLPLPLQCPRPDSKLNWSLGIHLSFPPPVPARPQVWRGRVEEVKSHLWIGRTPTRSRSSGAPEQRVGRANDIAAGEVNAAPDFYSRRLLQFIFSWWLKSSDDSMTNEMERKKGVANMYDKTSPIPNDFLKKIFANEASAHTVGGGGNLKQAFPRIRKPKLGSEKRAEKPWESSSRRRFQEGEALGLLLECCLFHIPVCTGCR</sequence>
<comment type="caution">
    <text evidence="2">The sequence shown here is derived from an EMBL/GenBank/DDBJ whole genome shotgun (WGS) entry which is preliminary data.</text>
</comment>
<dbReference type="EMBL" id="BPLQ01011142">
    <property type="protein sequence ID" value="GIY55930.1"/>
    <property type="molecule type" value="Genomic_DNA"/>
</dbReference>
<proteinExistence type="predicted"/>
<reference evidence="2 3" key="1">
    <citation type="submission" date="2021-06" db="EMBL/GenBank/DDBJ databases">
        <title>Caerostris darwini draft genome.</title>
        <authorList>
            <person name="Kono N."/>
            <person name="Arakawa K."/>
        </authorList>
    </citation>
    <scope>NUCLEOTIDE SEQUENCE [LARGE SCALE GENOMIC DNA]</scope>
</reference>
<dbReference type="Proteomes" id="UP001054837">
    <property type="component" value="Unassembled WGS sequence"/>
</dbReference>
<feature type="region of interest" description="Disordered" evidence="1">
    <location>
        <begin position="184"/>
        <end position="205"/>
    </location>
</feature>
<evidence type="ECO:0000313" key="3">
    <source>
        <dbReference type="Proteomes" id="UP001054837"/>
    </source>
</evidence>
<evidence type="ECO:0000256" key="1">
    <source>
        <dbReference type="SAM" id="MobiDB-lite"/>
    </source>
</evidence>
<accession>A0AAV4UDM9</accession>
<protein>
    <submittedName>
        <fullName evidence="2">Uncharacterized protein</fullName>
    </submittedName>
</protein>
<keyword evidence="3" id="KW-1185">Reference proteome</keyword>
<dbReference type="AlphaFoldDB" id="A0AAV4UDM9"/>
<gene>
    <name evidence="2" type="ORF">CDAR_566781</name>
</gene>
<name>A0AAV4UDM9_9ARAC</name>
<feature type="compositionally biased region" description="Basic and acidic residues" evidence="1">
    <location>
        <begin position="191"/>
        <end position="205"/>
    </location>
</feature>
<organism evidence="2 3">
    <name type="scientific">Caerostris darwini</name>
    <dbReference type="NCBI Taxonomy" id="1538125"/>
    <lineage>
        <taxon>Eukaryota</taxon>
        <taxon>Metazoa</taxon>
        <taxon>Ecdysozoa</taxon>
        <taxon>Arthropoda</taxon>
        <taxon>Chelicerata</taxon>
        <taxon>Arachnida</taxon>
        <taxon>Araneae</taxon>
        <taxon>Araneomorphae</taxon>
        <taxon>Entelegynae</taxon>
        <taxon>Araneoidea</taxon>
        <taxon>Araneidae</taxon>
        <taxon>Caerostris</taxon>
    </lineage>
</organism>